<proteinExistence type="predicted"/>
<gene>
    <name evidence="1" type="ORF">AOB57_012370</name>
</gene>
<keyword evidence="2" id="KW-1185">Reference proteome</keyword>
<evidence type="ECO:0000313" key="1">
    <source>
        <dbReference type="EMBL" id="AYK15879.1"/>
    </source>
</evidence>
<sequence length="68" mass="8280">MNPQFIPFSVALWALLSFQAHFRIWDHPEFLFFLPELFKSVLFLSGFCDRMKALNYQFIFYSLNYIVY</sequence>
<dbReference type="EMBL" id="CP032683">
    <property type="protein sequence ID" value="AYK15879.1"/>
    <property type="molecule type" value="Genomic_DNA"/>
</dbReference>
<accession>A0A660HUV2</accession>
<dbReference type="AlphaFoldDB" id="A0A660HUV2"/>
<evidence type="ECO:0000313" key="2">
    <source>
        <dbReference type="Proteomes" id="UP000053087"/>
    </source>
</evidence>
<protein>
    <submittedName>
        <fullName evidence="1">Uncharacterized protein</fullName>
    </submittedName>
</protein>
<name>A0A660HUV2_9EURY</name>
<dbReference type="KEGG" id="mfz:AOB57_012370"/>
<reference evidence="1 2" key="1">
    <citation type="journal article" date="2016" name="Int. J. Syst. Evol. Microbiol.">
        <title>Methanosarcina flavescens sp. nov., a methanogenic archaeon isolated from a full-scale anaerobic digester.</title>
        <authorList>
            <person name="Kern T."/>
            <person name="Fischer M.A."/>
            <person name="Deppenmeier U."/>
            <person name="Schmitz R.A."/>
            <person name="Rother M."/>
        </authorList>
    </citation>
    <scope>NUCLEOTIDE SEQUENCE [LARGE SCALE GENOMIC DNA]</scope>
    <source>
        <strain evidence="1 2">E03.2</strain>
    </source>
</reference>
<organism evidence="1 2">
    <name type="scientific">Methanosarcina flavescens</name>
    <dbReference type="NCBI Taxonomy" id="1715806"/>
    <lineage>
        <taxon>Archaea</taxon>
        <taxon>Methanobacteriati</taxon>
        <taxon>Methanobacteriota</taxon>
        <taxon>Stenosarchaea group</taxon>
        <taxon>Methanomicrobia</taxon>
        <taxon>Methanosarcinales</taxon>
        <taxon>Methanosarcinaceae</taxon>
        <taxon>Methanosarcina</taxon>
    </lineage>
</organism>
<dbReference type="Proteomes" id="UP000053087">
    <property type="component" value="Chromosome"/>
</dbReference>